<feature type="domain" description="GGDEF" evidence="3">
    <location>
        <begin position="368"/>
        <end position="509"/>
    </location>
</feature>
<dbReference type="SMART" id="SM00052">
    <property type="entry name" value="EAL"/>
    <property type="match status" value="1"/>
</dbReference>
<reference evidence="4 5" key="1">
    <citation type="submission" date="2015-11" db="EMBL/GenBank/DDBJ databases">
        <title>Ensifer anhuiense sp. nov., an effective nitrogen fixation bacterium with Glycine soja.</title>
        <authorList>
            <person name="Yan H."/>
            <person name="Chen W."/>
        </authorList>
    </citation>
    <scope>NUCLEOTIDE SEQUENCE [LARGE SCALE GENOMIC DNA]</scope>
    <source>
        <strain evidence="4 5">LMG 7837</strain>
    </source>
</reference>
<dbReference type="InterPro" id="IPR029787">
    <property type="entry name" value="Nucleotide_cyclase"/>
</dbReference>
<keyword evidence="1" id="KW-0472">Membrane</keyword>
<dbReference type="PROSITE" id="PS50883">
    <property type="entry name" value="EAL"/>
    <property type="match status" value="1"/>
</dbReference>
<accession>A0A178YC05</accession>
<dbReference type="InterPro" id="IPR001633">
    <property type="entry name" value="EAL_dom"/>
</dbReference>
<dbReference type="PANTHER" id="PTHR44757">
    <property type="entry name" value="DIGUANYLATE CYCLASE DGCP"/>
    <property type="match status" value="1"/>
</dbReference>
<feature type="transmembrane region" description="Helical" evidence="1">
    <location>
        <begin position="257"/>
        <end position="278"/>
    </location>
</feature>
<dbReference type="PROSITE" id="PS50887">
    <property type="entry name" value="GGDEF"/>
    <property type="match status" value="1"/>
</dbReference>
<dbReference type="AlphaFoldDB" id="A0A178YC05"/>
<evidence type="ECO:0000259" key="3">
    <source>
        <dbReference type="PROSITE" id="PS50887"/>
    </source>
</evidence>
<dbReference type="CDD" id="cd01949">
    <property type="entry name" value="GGDEF"/>
    <property type="match status" value="1"/>
</dbReference>
<dbReference type="Gene3D" id="3.30.70.270">
    <property type="match status" value="1"/>
</dbReference>
<dbReference type="Proteomes" id="UP000078507">
    <property type="component" value="Unassembled WGS sequence"/>
</dbReference>
<dbReference type="CDD" id="cd01948">
    <property type="entry name" value="EAL"/>
    <property type="match status" value="1"/>
</dbReference>
<dbReference type="SUPFAM" id="SSF55073">
    <property type="entry name" value="Nucleotide cyclase"/>
    <property type="match status" value="1"/>
</dbReference>
<dbReference type="SUPFAM" id="SSF141868">
    <property type="entry name" value="EAL domain-like"/>
    <property type="match status" value="1"/>
</dbReference>
<feature type="transmembrane region" description="Helical" evidence="1">
    <location>
        <begin position="6"/>
        <end position="29"/>
    </location>
</feature>
<evidence type="ECO:0000256" key="1">
    <source>
        <dbReference type="SAM" id="Phobius"/>
    </source>
</evidence>
<dbReference type="EMBL" id="LNQB01000073">
    <property type="protein sequence ID" value="OAP44832.1"/>
    <property type="molecule type" value="Genomic_DNA"/>
</dbReference>
<protein>
    <submittedName>
        <fullName evidence="4">Diguanylate phosphodiesterase</fullName>
    </submittedName>
</protein>
<dbReference type="NCBIfam" id="TIGR00254">
    <property type="entry name" value="GGDEF"/>
    <property type="match status" value="1"/>
</dbReference>
<dbReference type="Gene3D" id="6.10.340.10">
    <property type="match status" value="1"/>
</dbReference>
<comment type="caution">
    <text evidence="4">The sequence shown here is derived from an EMBL/GenBank/DDBJ whole genome shotgun (WGS) entry which is preliminary data.</text>
</comment>
<dbReference type="PANTHER" id="PTHR44757:SF2">
    <property type="entry name" value="BIOFILM ARCHITECTURE MAINTENANCE PROTEIN MBAA"/>
    <property type="match status" value="1"/>
</dbReference>
<gene>
    <name evidence="4" type="ORF">ATB98_18460</name>
</gene>
<sequence length="791" mass="87166">MTLGKRALFLIFPVVLLGYLLAALSVYIAQERSIRALEQAKLSQRLEHTAAVFQNEIQRSKSFLNALLNGNVLRQFVAETDERYRMTALGQRLQESIKSLSEDPIAYISFAVLNAQTEPEYYFENSWDPFAEIDGPQRDLARRLIAGKRLSDLTYLQPTGDRPRIVYSLFIDPVTFARPMPSNKANALLMQIAVLPDRFLAMQAALKKEYGADIVLQPWPLAVTDALSASVPLASQLYATIVVPDAYLKEQMLRRMALLALGALAMSLVSIFLIVLLIRRFITGPIASLDADVTAVMNGERDDIRDMDEAGEIGRLTHNIRELHGHSARSLRLVQENSWTDTLTGISNRGRFNTLAAGAVEEAIASGEKCSLLFFDIDNFKFVNDKHGHNVGDDLLKALAARVRQTVDGITRKRGRQPAVLARLSGDEFAVLVRSSAGDGTVREICNAILALFDGGFEVAGKRYPVTASIGVAVCPDDASTVAELISNADAAMYQAKSAGKNRSARFSRALNDERTRQRQIQDELRSLDPDEQFHLVYMPIVNARGEVTGCEALLRWNSPLLGPVTPDEFVPIAESSGLFTKIDWWVIDKAMSDCRQLKGLFGPDTVVAINVSSAELHSRSISDYFSECLGRHGLEPQSIDIELTETFAVKISDGLRWNIEELRQKGFRLSIDDFGAGYTSVQQIIDYAADTIKLDRVLVSNLTASHSLAVLKAVIALCHAKDMAVVGEGVDTPEKLAMLTAAGCDRFQGYLISKPLALDDLAIWALTRTARPYEGSTAGLADRPTTKRQV</sequence>
<feature type="domain" description="EAL" evidence="2">
    <location>
        <begin position="518"/>
        <end position="770"/>
    </location>
</feature>
<proteinExistence type="predicted"/>
<dbReference type="InterPro" id="IPR043128">
    <property type="entry name" value="Rev_trsase/Diguanyl_cyclase"/>
</dbReference>
<dbReference type="InterPro" id="IPR000160">
    <property type="entry name" value="GGDEF_dom"/>
</dbReference>
<name>A0A178YC05_SINSA</name>
<dbReference type="InterPro" id="IPR052155">
    <property type="entry name" value="Biofilm_reg_signaling"/>
</dbReference>
<evidence type="ECO:0000313" key="5">
    <source>
        <dbReference type="Proteomes" id="UP000078507"/>
    </source>
</evidence>
<keyword evidence="1" id="KW-1133">Transmembrane helix</keyword>
<dbReference type="STRING" id="36856.ATB98_18460"/>
<evidence type="ECO:0000313" key="4">
    <source>
        <dbReference type="EMBL" id="OAP44832.1"/>
    </source>
</evidence>
<keyword evidence="1" id="KW-0812">Transmembrane</keyword>
<dbReference type="Gene3D" id="3.20.20.450">
    <property type="entry name" value="EAL domain"/>
    <property type="match status" value="1"/>
</dbReference>
<organism evidence="4 5">
    <name type="scientific">Sinorhizobium saheli</name>
    <dbReference type="NCBI Taxonomy" id="36856"/>
    <lineage>
        <taxon>Bacteria</taxon>
        <taxon>Pseudomonadati</taxon>
        <taxon>Pseudomonadota</taxon>
        <taxon>Alphaproteobacteria</taxon>
        <taxon>Hyphomicrobiales</taxon>
        <taxon>Rhizobiaceae</taxon>
        <taxon>Sinorhizobium/Ensifer group</taxon>
        <taxon>Sinorhizobium</taxon>
    </lineage>
</organism>
<dbReference type="Pfam" id="PF00990">
    <property type="entry name" value="GGDEF"/>
    <property type="match status" value="1"/>
</dbReference>
<evidence type="ECO:0000259" key="2">
    <source>
        <dbReference type="PROSITE" id="PS50883"/>
    </source>
</evidence>
<dbReference type="InterPro" id="IPR035919">
    <property type="entry name" value="EAL_sf"/>
</dbReference>
<keyword evidence="5" id="KW-1185">Reference proteome</keyword>
<dbReference type="SMART" id="SM00267">
    <property type="entry name" value="GGDEF"/>
    <property type="match status" value="1"/>
</dbReference>
<dbReference type="RefSeq" id="WP_066875028.1">
    <property type="nucleotide sequence ID" value="NZ_LNQB01000073.1"/>
</dbReference>
<dbReference type="Pfam" id="PF00563">
    <property type="entry name" value="EAL"/>
    <property type="match status" value="1"/>
</dbReference>